<comment type="caution">
    <text evidence="1">The sequence shown here is derived from an EMBL/GenBank/DDBJ whole genome shotgun (WGS) entry which is preliminary data.</text>
</comment>
<protein>
    <submittedName>
        <fullName evidence="1">Uncharacterized protein</fullName>
    </submittedName>
</protein>
<gene>
    <name evidence="1" type="ORF">PSON_ATCC_30995.1.T0920025</name>
</gene>
<dbReference type="Proteomes" id="UP000692954">
    <property type="component" value="Unassembled WGS sequence"/>
</dbReference>
<evidence type="ECO:0000313" key="2">
    <source>
        <dbReference type="Proteomes" id="UP000692954"/>
    </source>
</evidence>
<dbReference type="EMBL" id="CAJJDN010000092">
    <property type="protein sequence ID" value="CAD8108696.1"/>
    <property type="molecule type" value="Genomic_DNA"/>
</dbReference>
<accession>A0A8S1Q000</accession>
<name>A0A8S1Q000_9CILI</name>
<reference evidence="1" key="1">
    <citation type="submission" date="2021-01" db="EMBL/GenBank/DDBJ databases">
        <authorList>
            <consortium name="Genoscope - CEA"/>
            <person name="William W."/>
        </authorList>
    </citation>
    <scope>NUCLEOTIDE SEQUENCE</scope>
</reference>
<dbReference type="AlphaFoldDB" id="A0A8S1Q000"/>
<sequence>MRLLFDILTSLLDAGNQKKDAKIQIQSSQQQQISILGALGINGFLAYQYVLGTINCIINNNVVSSLQRKKYYINL</sequence>
<evidence type="ECO:0000313" key="1">
    <source>
        <dbReference type="EMBL" id="CAD8108696.1"/>
    </source>
</evidence>
<keyword evidence="2" id="KW-1185">Reference proteome</keyword>
<organism evidence="1 2">
    <name type="scientific">Paramecium sonneborni</name>
    <dbReference type="NCBI Taxonomy" id="65129"/>
    <lineage>
        <taxon>Eukaryota</taxon>
        <taxon>Sar</taxon>
        <taxon>Alveolata</taxon>
        <taxon>Ciliophora</taxon>
        <taxon>Intramacronucleata</taxon>
        <taxon>Oligohymenophorea</taxon>
        <taxon>Peniculida</taxon>
        <taxon>Parameciidae</taxon>
        <taxon>Paramecium</taxon>
    </lineage>
</organism>
<proteinExistence type="predicted"/>